<accession>A0A4S8JAX1</accession>
<name>A0A4S8JAX1_MUSBA</name>
<gene>
    <name evidence="1" type="ORF">C4D60_Mb03t19100</name>
</gene>
<evidence type="ECO:0000313" key="2">
    <source>
        <dbReference type="Proteomes" id="UP000317650"/>
    </source>
</evidence>
<reference evidence="1 2" key="1">
    <citation type="journal article" date="2019" name="Nat. Plants">
        <title>Genome sequencing of Musa balbisiana reveals subgenome evolution and function divergence in polyploid bananas.</title>
        <authorList>
            <person name="Yao X."/>
        </authorList>
    </citation>
    <scope>NUCLEOTIDE SEQUENCE [LARGE SCALE GENOMIC DNA]</scope>
    <source>
        <strain evidence="2">cv. DH-PKW</strain>
        <tissue evidence="1">Leaves</tissue>
    </source>
</reference>
<sequence length="62" mass="6792">MRTSPGRDRPPCAGALLCHKVPPSPETVEVQPPPHSRTVTDVLKYSLNRVMTPPSTAQAWTQ</sequence>
<keyword evidence="2" id="KW-1185">Reference proteome</keyword>
<comment type="caution">
    <text evidence="1">The sequence shown here is derived from an EMBL/GenBank/DDBJ whole genome shotgun (WGS) entry which is preliminary data.</text>
</comment>
<proteinExistence type="predicted"/>
<protein>
    <submittedName>
        <fullName evidence="1">Uncharacterized protein</fullName>
    </submittedName>
</protein>
<dbReference type="AlphaFoldDB" id="A0A4S8JAX1"/>
<evidence type="ECO:0000313" key="1">
    <source>
        <dbReference type="EMBL" id="THU58877.1"/>
    </source>
</evidence>
<dbReference type="EMBL" id="PYDT01000006">
    <property type="protein sequence ID" value="THU58877.1"/>
    <property type="molecule type" value="Genomic_DNA"/>
</dbReference>
<organism evidence="1 2">
    <name type="scientific">Musa balbisiana</name>
    <name type="common">Banana</name>
    <dbReference type="NCBI Taxonomy" id="52838"/>
    <lineage>
        <taxon>Eukaryota</taxon>
        <taxon>Viridiplantae</taxon>
        <taxon>Streptophyta</taxon>
        <taxon>Embryophyta</taxon>
        <taxon>Tracheophyta</taxon>
        <taxon>Spermatophyta</taxon>
        <taxon>Magnoliopsida</taxon>
        <taxon>Liliopsida</taxon>
        <taxon>Zingiberales</taxon>
        <taxon>Musaceae</taxon>
        <taxon>Musa</taxon>
    </lineage>
</organism>
<dbReference type="Proteomes" id="UP000317650">
    <property type="component" value="Chromosome 3"/>
</dbReference>